<gene>
    <name evidence="1" type="ORF">CCR94_16305</name>
</gene>
<organism evidence="1 2">
    <name type="scientific">Rhodoblastus sphagnicola</name>
    <dbReference type="NCBI Taxonomy" id="333368"/>
    <lineage>
        <taxon>Bacteria</taxon>
        <taxon>Pseudomonadati</taxon>
        <taxon>Pseudomonadota</taxon>
        <taxon>Alphaproteobacteria</taxon>
        <taxon>Hyphomicrobiales</taxon>
        <taxon>Rhodoblastaceae</taxon>
        <taxon>Rhodoblastus</taxon>
    </lineage>
</organism>
<evidence type="ECO:0008006" key="3">
    <source>
        <dbReference type="Google" id="ProtNLM"/>
    </source>
</evidence>
<reference evidence="1 2" key="1">
    <citation type="journal article" date="2018" name="Arch. Microbiol.">
        <title>New insights into the metabolic potential of the phototrophic purple bacterium Rhodopila globiformis DSM 161(T) from its draft genome sequence and evidence for a vanadium-dependent nitrogenase.</title>
        <authorList>
            <person name="Imhoff J.F."/>
            <person name="Rahn T."/>
            <person name="Kunzel S."/>
            <person name="Neulinger S.C."/>
        </authorList>
    </citation>
    <scope>NUCLEOTIDE SEQUENCE [LARGE SCALE GENOMIC DNA]</scope>
    <source>
        <strain evidence="1 2">DSM 16996</strain>
    </source>
</reference>
<keyword evidence="2" id="KW-1185">Reference proteome</keyword>
<sequence length="164" mass="17878">MSGIGFKLEISGLDQATARLNAMGSLDFHHLLDGLSRLGAEQTKRRIEVEHRSPNGFPWVKTYDGRAALFQTGAHLARSIDHAVKGDAAIWGSGWIGARIHNFGGVIKPVNGNALKFWWVSKGHVAFAVVKSVTMPKRQYLGVSSENAKELEATAARFVAKVLQ</sequence>
<protein>
    <recommendedName>
        <fullName evidence="3">Virion morphogenesis protein</fullName>
    </recommendedName>
</protein>
<dbReference type="Proteomes" id="UP000239089">
    <property type="component" value="Unassembled WGS sequence"/>
</dbReference>
<accession>A0A2S6N2X9</accession>
<evidence type="ECO:0000313" key="1">
    <source>
        <dbReference type="EMBL" id="PPQ28952.1"/>
    </source>
</evidence>
<dbReference type="Pfam" id="PF05069">
    <property type="entry name" value="Phage_tail_S"/>
    <property type="match status" value="1"/>
</dbReference>
<dbReference type="RefSeq" id="WP_104508909.1">
    <property type="nucleotide sequence ID" value="NZ_JACIGC010000011.1"/>
</dbReference>
<dbReference type="EMBL" id="NHSJ01000100">
    <property type="protein sequence ID" value="PPQ28952.1"/>
    <property type="molecule type" value="Genomic_DNA"/>
</dbReference>
<proteinExistence type="predicted"/>
<dbReference type="InterPro" id="IPR006522">
    <property type="entry name" value="Phage_virion_morphogenesis"/>
</dbReference>
<dbReference type="OrthoDB" id="2081253at2"/>
<name>A0A2S6N2X9_9HYPH</name>
<dbReference type="AlphaFoldDB" id="A0A2S6N2X9"/>
<comment type="caution">
    <text evidence="1">The sequence shown here is derived from an EMBL/GenBank/DDBJ whole genome shotgun (WGS) entry which is preliminary data.</text>
</comment>
<evidence type="ECO:0000313" key="2">
    <source>
        <dbReference type="Proteomes" id="UP000239089"/>
    </source>
</evidence>